<dbReference type="InterPro" id="IPR036397">
    <property type="entry name" value="RNaseH_sf"/>
</dbReference>
<reference evidence="12 13" key="1">
    <citation type="journal article" date="2016" name="Genome Biol. Evol.">
        <title>Divergent and convergent evolution of fungal pathogenicity.</title>
        <authorList>
            <person name="Shang Y."/>
            <person name="Xiao G."/>
            <person name="Zheng P."/>
            <person name="Cen K."/>
            <person name="Zhan S."/>
            <person name="Wang C."/>
        </authorList>
    </citation>
    <scope>NUCLEOTIDE SEQUENCE [LARGE SCALE GENOMIC DNA]</scope>
    <source>
        <strain evidence="12 13">RCEF 264</strain>
    </source>
</reference>
<accession>A0A162LBP9</accession>
<feature type="compositionally biased region" description="Low complexity" evidence="10">
    <location>
        <begin position="30"/>
        <end position="42"/>
    </location>
</feature>
<dbReference type="SUPFAM" id="SSF53098">
    <property type="entry name" value="Ribonuclease H-like"/>
    <property type="match status" value="1"/>
</dbReference>
<evidence type="ECO:0000259" key="11">
    <source>
        <dbReference type="SMART" id="SM00479"/>
    </source>
</evidence>
<comment type="function">
    <text evidence="9">Exoribonuclease involved in ribosome biosynthesis. Involved in the processing of ITS1, the internal transcribed spacer localized between the 18S and 5.8S rRNAs.</text>
</comment>
<dbReference type="InterPro" id="IPR012337">
    <property type="entry name" value="RNaseH-like_sf"/>
</dbReference>
<dbReference type="InterPro" id="IPR013520">
    <property type="entry name" value="Ribonucl_H"/>
</dbReference>
<evidence type="ECO:0000256" key="10">
    <source>
        <dbReference type="SAM" id="MobiDB-lite"/>
    </source>
</evidence>
<evidence type="ECO:0000256" key="7">
    <source>
        <dbReference type="ARBA" id="ARBA00022839"/>
    </source>
</evidence>
<evidence type="ECO:0000256" key="2">
    <source>
        <dbReference type="ARBA" id="ARBA00010489"/>
    </source>
</evidence>
<feature type="region of interest" description="Disordered" evidence="10">
    <location>
        <begin position="1"/>
        <end position="129"/>
    </location>
</feature>
<feature type="compositionally biased region" description="Low complexity" evidence="10">
    <location>
        <begin position="88"/>
        <end position="102"/>
    </location>
</feature>
<evidence type="ECO:0000313" key="12">
    <source>
        <dbReference type="EMBL" id="OAA68324.1"/>
    </source>
</evidence>
<feature type="compositionally biased region" description="Polar residues" evidence="10">
    <location>
        <begin position="103"/>
        <end position="117"/>
    </location>
</feature>
<dbReference type="InterPro" id="IPR047021">
    <property type="entry name" value="REXO1/3/4-like"/>
</dbReference>
<dbReference type="GO" id="GO:0006364">
    <property type="term" value="P:rRNA processing"/>
    <property type="evidence" value="ECO:0007669"/>
    <property type="project" value="UniProtKB-KW"/>
</dbReference>
<evidence type="ECO:0000256" key="6">
    <source>
        <dbReference type="ARBA" id="ARBA00022801"/>
    </source>
</evidence>
<dbReference type="Proteomes" id="UP000076874">
    <property type="component" value="Unassembled WGS sequence"/>
</dbReference>
<evidence type="ECO:0000256" key="5">
    <source>
        <dbReference type="ARBA" id="ARBA00022722"/>
    </source>
</evidence>
<evidence type="ECO:0000313" key="13">
    <source>
        <dbReference type="Proteomes" id="UP000076874"/>
    </source>
</evidence>
<keyword evidence="6" id="KW-0378">Hydrolase</keyword>
<feature type="compositionally biased region" description="Polar residues" evidence="10">
    <location>
        <begin position="1"/>
        <end position="10"/>
    </location>
</feature>
<dbReference type="OrthoDB" id="8191639at2759"/>
<keyword evidence="13" id="KW-1185">Reference proteome</keyword>
<evidence type="ECO:0000256" key="1">
    <source>
        <dbReference type="ARBA" id="ARBA00004123"/>
    </source>
</evidence>
<evidence type="ECO:0000256" key="4">
    <source>
        <dbReference type="ARBA" id="ARBA00022552"/>
    </source>
</evidence>
<dbReference type="PANTHER" id="PTHR12801">
    <property type="entry name" value="RNA EXONUCLEASE REXO1 / RECO3 FAMILY MEMBER-RELATED"/>
    <property type="match status" value="1"/>
</dbReference>
<protein>
    <recommendedName>
        <fullName evidence="3">RNA exonuclease 4</fullName>
    </recommendedName>
</protein>
<name>A0A162LBP9_9HYPO</name>
<comment type="subcellular location">
    <subcellularLocation>
        <location evidence="1">Nucleus</location>
    </subcellularLocation>
</comment>
<comment type="similarity">
    <text evidence="2">Belongs to the REXO4 family.</text>
</comment>
<dbReference type="GO" id="GO:0003676">
    <property type="term" value="F:nucleic acid binding"/>
    <property type="evidence" value="ECO:0007669"/>
    <property type="project" value="InterPro"/>
</dbReference>
<comment type="caution">
    <text evidence="12">The sequence shown here is derived from an EMBL/GenBank/DDBJ whole genome shotgun (WGS) entry which is preliminary data.</text>
</comment>
<gene>
    <name evidence="12" type="ORF">SPI_00519</name>
</gene>
<dbReference type="SMART" id="SM00479">
    <property type="entry name" value="EXOIII"/>
    <property type="match status" value="1"/>
</dbReference>
<dbReference type="PANTHER" id="PTHR12801:SF45">
    <property type="entry name" value="RNA EXONUCLEASE 4"/>
    <property type="match status" value="1"/>
</dbReference>
<organism evidence="12 13">
    <name type="scientific">Niveomyces insectorum RCEF 264</name>
    <dbReference type="NCBI Taxonomy" id="1081102"/>
    <lineage>
        <taxon>Eukaryota</taxon>
        <taxon>Fungi</taxon>
        <taxon>Dikarya</taxon>
        <taxon>Ascomycota</taxon>
        <taxon>Pezizomycotina</taxon>
        <taxon>Sordariomycetes</taxon>
        <taxon>Hypocreomycetidae</taxon>
        <taxon>Hypocreales</taxon>
        <taxon>Cordycipitaceae</taxon>
        <taxon>Niveomyces</taxon>
    </lineage>
</organism>
<dbReference type="STRING" id="1081102.A0A162LBP9"/>
<dbReference type="GO" id="GO:0000027">
    <property type="term" value="P:ribosomal large subunit assembly"/>
    <property type="evidence" value="ECO:0007669"/>
    <property type="project" value="TreeGrafter"/>
</dbReference>
<dbReference type="GO" id="GO:0008408">
    <property type="term" value="F:3'-5' exonuclease activity"/>
    <property type="evidence" value="ECO:0007669"/>
    <property type="project" value="InterPro"/>
</dbReference>
<dbReference type="Pfam" id="PF00929">
    <property type="entry name" value="RNase_T"/>
    <property type="match status" value="1"/>
</dbReference>
<evidence type="ECO:0000256" key="9">
    <source>
        <dbReference type="ARBA" id="ARBA00025599"/>
    </source>
</evidence>
<proteinExistence type="inferred from homology"/>
<sequence>MAVQLSSNWKKLQAKIKAESSTTKPSLKEASSTTTTKATYTKPLAGGKRAHEDNYEGAHQIQPPLKRPTVSGRDQTAARPRSRSKQLSTSATTTTTSASSTTKRTPSMGVSQSSQLSKEAAYDNNGKGRMLPPGITPSLALWAADHDIAAEDLAEAYGLGGLGKGGAGGGRAAQIAGNAASDDRENAGLTSGLTVGKYIALDCEMVGIGEAGRDDALARVSVVDFFGRQVYDSYVRPQAGQRVVDWRTAVSGVAPRHLRIARPFADVQAVVADLLAGGNGGGGGSGSGSDAHNTESTAPRILIGHDVRHDLLVLGLAHPPRLIRDTAKFSGFRKYGHGRKPALRVLAQSLLGVDIQQGAHSSVEDARATMQLFRKHKAAFDVECANKFRDPPTSVARAGLAAAPVAKKKLQKKKKKKR</sequence>
<dbReference type="GO" id="GO:0005634">
    <property type="term" value="C:nucleus"/>
    <property type="evidence" value="ECO:0007669"/>
    <property type="project" value="UniProtKB-SubCell"/>
</dbReference>
<keyword evidence="7 12" id="KW-0269">Exonuclease</keyword>
<keyword evidence="5" id="KW-0540">Nuclease</keyword>
<evidence type="ECO:0000256" key="8">
    <source>
        <dbReference type="ARBA" id="ARBA00023242"/>
    </source>
</evidence>
<dbReference type="CDD" id="cd06144">
    <property type="entry name" value="REX4_like"/>
    <property type="match status" value="1"/>
</dbReference>
<evidence type="ECO:0000256" key="3">
    <source>
        <dbReference type="ARBA" id="ARBA00016937"/>
    </source>
</evidence>
<dbReference type="Gene3D" id="3.30.420.10">
    <property type="entry name" value="Ribonuclease H-like superfamily/Ribonuclease H"/>
    <property type="match status" value="1"/>
</dbReference>
<feature type="domain" description="Exonuclease" evidence="11">
    <location>
        <begin position="197"/>
        <end position="382"/>
    </location>
</feature>
<keyword evidence="4" id="KW-0698">rRNA processing</keyword>
<dbReference type="EMBL" id="AZHD01000001">
    <property type="protein sequence ID" value="OAA68324.1"/>
    <property type="molecule type" value="Genomic_DNA"/>
</dbReference>
<keyword evidence="8" id="KW-0539">Nucleus</keyword>
<dbReference type="AlphaFoldDB" id="A0A162LBP9"/>
<dbReference type="InterPro" id="IPR037431">
    <property type="entry name" value="REX4_DEDDh_dom"/>
</dbReference>